<organism evidence="1 2">
    <name type="scientific">Boletus edulis BED1</name>
    <dbReference type="NCBI Taxonomy" id="1328754"/>
    <lineage>
        <taxon>Eukaryota</taxon>
        <taxon>Fungi</taxon>
        <taxon>Dikarya</taxon>
        <taxon>Basidiomycota</taxon>
        <taxon>Agaricomycotina</taxon>
        <taxon>Agaricomycetes</taxon>
        <taxon>Agaricomycetidae</taxon>
        <taxon>Boletales</taxon>
        <taxon>Boletineae</taxon>
        <taxon>Boletaceae</taxon>
        <taxon>Boletoideae</taxon>
        <taxon>Boletus</taxon>
    </lineage>
</organism>
<keyword evidence="2" id="KW-1185">Reference proteome</keyword>
<reference evidence="1" key="2">
    <citation type="journal article" date="2020" name="Nat. Commun.">
        <title>Large-scale genome sequencing of mycorrhizal fungi provides insights into the early evolution of symbiotic traits.</title>
        <authorList>
            <person name="Miyauchi S."/>
            <person name="Kiss E."/>
            <person name="Kuo A."/>
            <person name="Drula E."/>
            <person name="Kohler A."/>
            <person name="Sanchez-Garcia M."/>
            <person name="Morin E."/>
            <person name="Andreopoulos B."/>
            <person name="Barry K.W."/>
            <person name="Bonito G."/>
            <person name="Buee M."/>
            <person name="Carver A."/>
            <person name="Chen C."/>
            <person name="Cichocki N."/>
            <person name="Clum A."/>
            <person name="Culley D."/>
            <person name="Crous P.W."/>
            <person name="Fauchery L."/>
            <person name="Girlanda M."/>
            <person name="Hayes R.D."/>
            <person name="Keri Z."/>
            <person name="LaButti K."/>
            <person name="Lipzen A."/>
            <person name="Lombard V."/>
            <person name="Magnuson J."/>
            <person name="Maillard F."/>
            <person name="Murat C."/>
            <person name="Nolan M."/>
            <person name="Ohm R.A."/>
            <person name="Pangilinan J."/>
            <person name="Pereira M.F."/>
            <person name="Perotto S."/>
            <person name="Peter M."/>
            <person name="Pfister S."/>
            <person name="Riley R."/>
            <person name="Sitrit Y."/>
            <person name="Stielow J.B."/>
            <person name="Szollosi G."/>
            <person name="Zifcakova L."/>
            <person name="Stursova M."/>
            <person name="Spatafora J.W."/>
            <person name="Tedersoo L."/>
            <person name="Vaario L.M."/>
            <person name="Yamada A."/>
            <person name="Yan M."/>
            <person name="Wang P."/>
            <person name="Xu J."/>
            <person name="Bruns T."/>
            <person name="Baldrian P."/>
            <person name="Vilgalys R."/>
            <person name="Dunand C."/>
            <person name="Henrissat B."/>
            <person name="Grigoriev I.V."/>
            <person name="Hibbett D."/>
            <person name="Nagy L.G."/>
            <person name="Martin F.M."/>
        </authorList>
    </citation>
    <scope>NUCLEOTIDE SEQUENCE</scope>
    <source>
        <strain evidence="1">BED1</strain>
    </source>
</reference>
<evidence type="ECO:0000313" key="2">
    <source>
        <dbReference type="Proteomes" id="UP001194468"/>
    </source>
</evidence>
<dbReference type="EMBL" id="WHUW01000007">
    <property type="protein sequence ID" value="KAF8443750.1"/>
    <property type="molecule type" value="Genomic_DNA"/>
</dbReference>
<proteinExistence type="predicted"/>
<evidence type="ECO:0000313" key="1">
    <source>
        <dbReference type="EMBL" id="KAF8443750.1"/>
    </source>
</evidence>
<protein>
    <submittedName>
        <fullName evidence="1">Uncharacterized protein</fullName>
    </submittedName>
</protein>
<comment type="caution">
    <text evidence="1">The sequence shown here is derived from an EMBL/GenBank/DDBJ whole genome shotgun (WGS) entry which is preliminary data.</text>
</comment>
<accession>A0AAD4BYM7</accession>
<name>A0AAD4BYM7_BOLED</name>
<sequence length="274" mass="30889">MALAVSSQSYHDVVLCHLRHRLLCFLAGFFTHPLSFLASLHASHAVISSSAALQLLFSLETSSWKANDLDLYVAFGQMSPLHDFLINAGFSRSNPPFSPAYSLGSIRTITTYHSENWKVNIIESRTHSPLSPIFEFHLSSSMNFISADSFFSTYPSLTARCCAIVNPMLFDLGNVRIGTLNALLKYCRRGFEIRSPAQYHLMSHRVGDPHNCGMSITCSETPRRSNDSYCLYLRVPGVVKQCDEHEEVFPLVKWQLGGQRCMRLGYVEPYIHIM</sequence>
<dbReference type="AlphaFoldDB" id="A0AAD4BYM7"/>
<gene>
    <name evidence="1" type="ORF">L210DRAFT_861889</name>
</gene>
<reference evidence="1" key="1">
    <citation type="submission" date="2019-10" db="EMBL/GenBank/DDBJ databases">
        <authorList>
            <consortium name="DOE Joint Genome Institute"/>
            <person name="Kuo A."/>
            <person name="Miyauchi S."/>
            <person name="Kiss E."/>
            <person name="Drula E."/>
            <person name="Kohler A."/>
            <person name="Sanchez-Garcia M."/>
            <person name="Andreopoulos B."/>
            <person name="Barry K.W."/>
            <person name="Bonito G."/>
            <person name="Buee M."/>
            <person name="Carver A."/>
            <person name="Chen C."/>
            <person name="Cichocki N."/>
            <person name="Clum A."/>
            <person name="Culley D."/>
            <person name="Crous P.W."/>
            <person name="Fauchery L."/>
            <person name="Girlanda M."/>
            <person name="Hayes R."/>
            <person name="Keri Z."/>
            <person name="LaButti K."/>
            <person name="Lipzen A."/>
            <person name="Lombard V."/>
            <person name="Magnuson J."/>
            <person name="Maillard F."/>
            <person name="Morin E."/>
            <person name="Murat C."/>
            <person name="Nolan M."/>
            <person name="Ohm R."/>
            <person name="Pangilinan J."/>
            <person name="Pereira M."/>
            <person name="Perotto S."/>
            <person name="Peter M."/>
            <person name="Riley R."/>
            <person name="Sitrit Y."/>
            <person name="Stielow B."/>
            <person name="Szollosi G."/>
            <person name="Zifcakova L."/>
            <person name="Stursova M."/>
            <person name="Spatafora J.W."/>
            <person name="Tedersoo L."/>
            <person name="Vaario L.-M."/>
            <person name="Yamada A."/>
            <person name="Yan M."/>
            <person name="Wang P."/>
            <person name="Xu J."/>
            <person name="Bruns T."/>
            <person name="Baldrian P."/>
            <person name="Vilgalys R."/>
            <person name="Henrissat B."/>
            <person name="Grigoriev I.V."/>
            <person name="Hibbett D."/>
            <person name="Nagy L.G."/>
            <person name="Martin F.M."/>
        </authorList>
    </citation>
    <scope>NUCLEOTIDE SEQUENCE</scope>
    <source>
        <strain evidence="1">BED1</strain>
    </source>
</reference>
<dbReference type="Proteomes" id="UP001194468">
    <property type="component" value="Unassembled WGS sequence"/>
</dbReference>